<dbReference type="OrthoDB" id="9995321at2"/>
<evidence type="ECO:0000256" key="2">
    <source>
        <dbReference type="SAM" id="Phobius"/>
    </source>
</evidence>
<dbReference type="Proteomes" id="UP000431901">
    <property type="component" value="Unassembled WGS sequence"/>
</dbReference>
<keyword evidence="4" id="KW-1185">Reference proteome</keyword>
<keyword evidence="2" id="KW-0472">Membrane</keyword>
<gene>
    <name evidence="3" type="ORF">GQ466_03485</name>
</gene>
<proteinExistence type="predicted"/>
<evidence type="ECO:0000313" key="4">
    <source>
        <dbReference type="Proteomes" id="UP000431901"/>
    </source>
</evidence>
<feature type="region of interest" description="Disordered" evidence="1">
    <location>
        <begin position="61"/>
        <end position="139"/>
    </location>
</feature>
<keyword evidence="2" id="KW-1133">Transmembrane helix</keyword>
<sequence>MGGRRGQAWAAAAGVGVGAVVNVATGMLTQRWGLAWLAASVAFVVVGGGLLGWLTYRATPEPEPARPVGRVVASGDGAISAGGSVTGSSTRVTHPPSDSPQAAPRPGPGVYASGPGAIAAGGDVADSRTEVTRDDPAAP</sequence>
<evidence type="ECO:0000256" key="1">
    <source>
        <dbReference type="SAM" id="MobiDB-lite"/>
    </source>
</evidence>
<reference evidence="3 4" key="1">
    <citation type="submission" date="2019-12" db="EMBL/GenBank/DDBJ databases">
        <title>Nocardia macrotermitis sp. nov. and Nocardia aurantia sp. nov., isolated from the gut of the fungus growing-termite Macrotermes natalensis.</title>
        <authorList>
            <person name="Christine B."/>
            <person name="Rene B."/>
        </authorList>
    </citation>
    <scope>NUCLEOTIDE SEQUENCE [LARGE SCALE GENOMIC DNA]</scope>
    <source>
        <strain evidence="3 4">DSM 102126</strain>
    </source>
</reference>
<comment type="caution">
    <text evidence="3">The sequence shown here is derived from an EMBL/GenBank/DDBJ whole genome shotgun (WGS) entry which is preliminary data.</text>
</comment>
<organism evidence="3 4">
    <name type="scientific">Actinomadura rayongensis</name>
    <dbReference type="NCBI Taxonomy" id="1429076"/>
    <lineage>
        <taxon>Bacteria</taxon>
        <taxon>Bacillati</taxon>
        <taxon>Actinomycetota</taxon>
        <taxon>Actinomycetes</taxon>
        <taxon>Streptosporangiales</taxon>
        <taxon>Thermomonosporaceae</taxon>
        <taxon>Actinomadura</taxon>
    </lineage>
</organism>
<feature type="compositionally biased region" description="Low complexity" evidence="1">
    <location>
        <begin position="71"/>
        <end position="83"/>
    </location>
</feature>
<feature type="transmembrane region" description="Helical" evidence="2">
    <location>
        <begin position="7"/>
        <end position="28"/>
    </location>
</feature>
<dbReference type="AlphaFoldDB" id="A0A6I4W0W8"/>
<dbReference type="RefSeq" id="WP_161101293.1">
    <property type="nucleotide sequence ID" value="NZ_JBHLYI010000002.1"/>
</dbReference>
<feature type="compositionally biased region" description="Basic and acidic residues" evidence="1">
    <location>
        <begin position="125"/>
        <end position="139"/>
    </location>
</feature>
<name>A0A6I4W0W8_9ACTN</name>
<feature type="transmembrane region" description="Helical" evidence="2">
    <location>
        <begin position="34"/>
        <end position="56"/>
    </location>
</feature>
<protein>
    <submittedName>
        <fullName evidence="3">Uncharacterized protein</fullName>
    </submittedName>
</protein>
<accession>A0A6I4W0W8</accession>
<keyword evidence="2" id="KW-0812">Transmembrane</keyword>
<dbReference type="EMBL" id="WUTW01000001">
    <property type="protein sequence ID" value="MXQ63091.1"/>
    <property type="molecule type" value="Genomic_DNA"/>
</dbReference>
<evidence type="ECO:0000313" key="3">
    <source>
        <dbReference type="EMBL" id="MXQ63091.1"/>
    </source>
</evidence>